<dbReference type="InterPro" id="IPR050332">
    <property type="entry name" value="GPCR_2"/>
</dbReference>
<dbReference type="InterPro" id="IPR000832">
    <property type="entry name" value="GPCR_2_secretin-like"/>
</dbReference>
<proteinExistence type="predicted"/>
<sequence length="112" mass="13173">MLYFRKLHCPRNTVHVNMFFSFILRAVISLVKDLLMVEGLGFASDVESANNTVTFITEGPHWECKLLYTLFHYILSANYMWIFVEGLYLHTLVMVSVFSERGSIRWYLLLGW</sequence>
<dbReference type="GO" id="GO:0016020">
    <property type="term" value="C:membrane"/>
    <property type="evidence" value="ECO:0007669"/>
    <property type="project" value="UniProtKB-SubCell"/>
</dbReference>
<keyword evidence="8" id="KW-1185">Reference proteome</keyword>
<evidence type="ECO:0000256" key="1">
    <source>
        <dbReference type="ARBA" id="ARBA00004141"/>
    </source>
</evidence>
<dbReference type="Gene3D" id="1.20.1070.10">
    <property type="entry name" value="Rhodopsin 7-helix transmembrane proteins"/>
    <property type="match status" value="1"/>
</dbReference>
<feature type="non-terminal residue" evidence="7">
    <location>
        <position position="112"/>
    </location>
</feature>
<keyword evidence="4 5" id="KW-0472">Membrane</keyword>
<feature type="transmembrane region" description="Helical" evidence="5">
    <location>
        <begin position="79"/>
        <end position="98"/>
    </location>
</feature>
<evidence type="ECO:0000256" key="2">
    <source>
        <dbReference type="ARBA" id="ARBA00022692"/>
    </source>
</evidence>
<gene>
    <name evidence="7" type="ORF">ACJMK2_024041</name>
</gene>
<evidence type="ECO:0000259" key="6">
    <source>
        <dbReference type="PROSITE" id="PS50261"/>
    </source>
</evidence>
<dbReference type="PANTHER" id="PTHR45620:SF1">
    <property type="entry name" value="G-PROTEIN COUPLED RECEPTORS FAMILY 2 PROFILE 2 DOMAIN-CONTAINING PROTEIN"/>
    <property type="match status" value="1"/>
</dbReference>
<name>A0ABD3T634_SINWO</name>
<dbReference type="Pfam" id="PF00002">
    <property type="entry name" value="7tm_2"/>
    <property type="match status" value="1"/>
</dbReference>
<keyword evidence="3 5" id="KW-1133">Transmembrane helix</keyword>
<dbReference type="Proteomes" id="UP001634394">
    <property type="component" value="Unassembled WGS sequence"/>
</dbReference>
<evidence type="ECO:0000313" key="8">
    <source>
        <dbReference type="Proteomes" id="UP001634394"/>
    </source>
</evidence>
<evidence type="ECO:0000256" key="4">
    <source>
        <dbReference type="ARBA" id="ARBA00023136"/>
    </source>
</evidence>
<accession>A0ABD3T634</accession>
<dbReference type="PRINTS" id="PR00249">
    <property type="entry name" value="GPCRSECRETIN"/>
</dbReference>
<keyword evidence="2 5" id="KW-0812">Transmembrane</keyword>
<evidence type="ECO:0000256" key="3">
    <source>
        <dbReference type="ARBA" id="ARBA00022989"/>
    </source>
</evidence>
<evidence type="ECO:0000313" key="7">
    <source>
        <dbReference type="EMBL" id="KAL3832394.1"/>
    </source>
</evidence>
<dbReference type="AlphaFoldDB" id="A0ABD3T634"/>
<evidence type="ECO:0000256" key="5">
    <source>
        <dbReference type="SAM" id="Phobius"/>
    </source>
</evidence>
<protein>
    <recommendedName>
        <fullName evidence="6">G-protein coupled receptors family 2 profile 2 domain-containing protein</fullName>
    </recommendedName>
</protein>
<reference evidence="7 8" key="1">
    <citation type="submission" date="2024-11" db="EMBL/GenBank/DDBJ databases">
        <title>Chromosome-level genome assembly of the freshwater bivalve Anodonta woodiana.</title>
        <authorList>
            <person name="Chen X."/>
        </authorList>
    </citation>
    <scope>NUCLEOTIDE SEQUENCE [LARGE SCALE GENOMIC DNA]</scope>
    <source>
        <strain evidence="7">MN2024</strain>
        <tissue evidence="7">Gills</tissue>
    </source>
</reference>
<comment type="caution">
    <text evidence="7">The sequence shown here is derived from an EMBL/GenBank/DDBJ whole genome shotgun (WGS) entry which is preliminary data.</text>
</comment>
<dbReference type="InterPro" id="IPR017981">
    <property type="entry name" value="GPCR_2-like_7TM"/>
</dbReference>
<dbReference type="PROSITE" id="PS50261">
    <property type="entry name" value="G_PROTEIN_RECEP_F2_4"/>
    <property type="match status" value="1"/>
</dbReference>
<comment type="subcellular location">
    <subcellularLocation>
        <location evidence="1">Membrane</location>
        <topology evidence="1">Multi-pass membrane protein</topology>
    </subcellularLocation>
</comment>
<organism evidence="7 8">
    <name type="scientific">Sinanodonta woodiana</name>
    <name type="common">Chinese pond mussel</name>
    <name type="synonym">Anodonta woodiana</name>
    <dbReference type="NCBI Taxonomy" id="1069815"/>
    <lineage>
        <taxon>Eukaryota</taxon>
        <taxon>Metazoa</taxon>
        <taxon>Spiralia</taxon>
        <taxon>Lophotrochozoa</taxon>
        <taxon>Mollusca</taxon>
        <taxon>Bivalvia</taxon>
        <taxon>Autobranchia</taxon>
        <taxon>Heteroconchia</taxon>
        <taxon>Palaeoheterodonta</taxon>
        <taxon>Unionida</taxon>
        <taxon>Unionoidea</taxon>
        <taxon>Unionidae</taxon>
        <taxon>Unioninae</taxon>
        <taxon>Sinanodonta</taxon>
    </lineage>
</organism>
<feature type="transmembrane region" description="Helical" evidence="5">
    <location>
        <begin position="12"/>
        <end position="31"/>
    </location>
</feature>
<dbReference type="PANTHER" id="PTHR45620">
    <property type="entry name" value="PDF RECEPTOR-LIKE PROTEIN-RELATED"/>
    <property type="match status" value="1"/>
</dbReference>
<dbReference type="EMBL" id="JBJQND010000019">
    <property type="protein sequence ID" value="KAL3832394.1"/>
    <property type="molecule type" value="Genomic_DNA"/>
</dbReference>
<feature type="domain" description="G-protein coupled receptors family 2 profile 2" evidence="6">
    <location>
        <begin position="1"/>
        <end position="112"/>
    </location>
</feature>